<proteinExistence type="predicted"/>
<dbReference type="EMBL" id="MT143753">
    <property type="protein sequence ID" value="QJB02038.1"/>
    <property type="molecule type" value="Genomic_DNA"/>
</dbReference>
<evidence type="ECO:0000256" key="1">
    <source>
        <dbReference type="SAM" id="Phobius"/>
    </source>
</evidence>
<keyword evidence="1" id="KW-1133">Transmembrane helix</keyword>
<gene>
    <name evidence="2" type="ORF">MM171B01541_0017</name>
</gene>
<protein>
    <submittedName>
        <fullName evidence="2">Uncharacterized protein</fullName>
    </submittedName>
</protein>
<evidence type="ECO:0000313" key="2">
    <source>
        <dbReference type="EMBL" id="QJB02038.1"/>
    </source>
</evidence>
<name>A0A6M3M3T7_9ZZZZ</name>
<dbReference type="AlphaFoldDB" id="A0A6M3M3T7"/>
<feature type="transmembrane region" description="Helical" evidence="1">
    <location>
        <begin position="6"/>
        <end position="25"/>
    </location>
</feature>
<keyword evidence="1" id="KW-0812">Transmembrane</keyword>
<organism evidence="2">
    <name type="scientific">viral metagenome</name>
    <dbReference type="NCBI Taxonomy" id="1070528"/>
    <lineage>
        <taxon>unclassified sequences</taxon>
        <taxon>metagenomes</taxon>
        <taxon>organismal metagenomes</taxon>
    </lineage>
</organism>
<reference evidence="2" key="1">
    <citation type="submission" date="2020-03" db="EMBL/GenBank/DDBJ databases">
        <title>The deep terrestrial virosphere.</title>
        <authorList>
            <person name="Holmfeldt K."/>
            <person name="Nilsson E."/>
            <person name="Simone D."/>
            <person name="Lopez-Fernandez M."/>
            <person name="Wu X."/>
            <person name="de Brujin I."/>
            <person name="Lundin D."/>
            <person name="Andersson A."/>
            <person name="Bertilsson S."/>
            <person name="Dopson M."/>
        </authorList>
    </citation>
    <scope>NUCLEOTIDE SEQUENCE</scope>
    <source>
        <strain evidence="2">MM171B01541</strain>
    </source>
</reference>
<sequence>MVHWTFYPVITAVIIGFLVLSYYYLKWARAMDQMNEDHFEFQKEGVWIEGVTYFIAEPTQPLGVLGQSRFPVIKEVD</sequence>
<accession>A0A6M3M3T7</accession>
<keyword evidence="1" id="KW-0472">Membrane</keyword>